<gene>
    <name evidence="7" type="ORF">D7X96_14755</name>
</gene>
<evidence type="ECO:0000313" key="8">
    <source>
        <dbReference type="Proteomes" id="UP000282656"/>
    </source>
</evidence>
<sequence>MQSLERWRQKVRQLKTEVAALFIAARHPGVPWYAKLLAAAVVAYALSPIDLIPDFIPVLGLLDDLVLVPLGILWVRRLIPPAVLAECRDRARQEANLRKTNWAAGAVIIALWVLLALLFVRWLRLQWME</sequence>
<keyword evidence="2 5" id="KW-0812">Transmembrane</keyword>
<evidence type="ECO:0000259" key="6">
    <source>
        <dbReference type="Pfam" id="PF06803"/>
    </source>
</evidence>
<dbReference type="GO" id="GO:0012505">
    <property type="term" value="C:endomembrane system"/>
    <property type="evidence" value="ECO:0007669"/>
    <property type="project" value="UniProtKB-SubCell"/>
</dbReference>
<reference evidence="8" key="1">
    <citation type="submission" date="2018-09" db="EMBL/GenBank/DDBJ databases">
        <authorList>
            <person name="Livingstone P.G."/>
            <person name="Whitworth D.E."/>
        </authorList>
    </citation>
    <scope>NUCLEOTIDE SEQUENCE [LARGE SCALE GENOMIC DNA]</scope>
    <source>
        <strain evidence="8">AB047A</strain>
    </source>
</reference>
<comment type="caution">
    <text evidence="7">The sequence shown here is derived from an EMBL/GenBank/DDBJ whole genome shotgun (WGS) entry which is preliminary data.</text>
</comment>
<keyword evidence="8" id="KW-1185">Reference proteome</keyword>
<dbReference type="RefSeq" id="WP_121725645.1">
    <property type="nucleotide sequence ID" value="NZ_RAWM01000032.1"/>
</dbReference>
<evidence type="ECO:0000256" key="4">
    <source>
        <dbReference type="ARBA" id="ARBA00023136"/>
    </source>
</evidence>
<dbReference type="InterPro" id="IPR010652">
    <property type="entry name" value="DUF1232"/>
</dbReference>
<evidence type="ECO:0000256" key="2">
    <source>
        <dbReference type="ARBA" id="ARBA00022692"/>
    </source>
</evidence>
<evidence type="ECO:0000256" key="5">
    <source>
        <dbReference type="SAM" id="Phobius"/>
    </source>
</evidence>
<dbReference type="OrthoDB" id="9804184at2"/>
<comment type="subcellular location">
    <subcellularLocation>
        <location evidence="1">Endomembrane system</location>
        <topology evidence="1">Multi-pass membrane protein</topology>
    </subcellularLocation>
</comment>
<evidence type="ECO:0000256" key="1">
    <source>
        <dbReference type="ARBA" id="ARBA00004127"/>
    </source>
</evidence>
<protein>
    <submittedName>
        <fullName evidence="7">DUF1232 domain-containing protein</fullName>
    </submittedName>
</protein>
<evidence type="ECO:0000313" key="7">
    <source>
        <dbReference type="EMBL" id="RKH69543.1"/>
    </source>
</evidence>
<dbReference type="Pfam" id="PF06803">
    <property type="entry name" value="DUF1232"/>
    <property type="match status" value="1"/>
</dbReference>
<keyword evidence="4 5" id="KW-0472">Membrane</keyword>
<evidence type="ECO:0000256" key="3">
    <source>
        <dbReference type="ARBA" id="ARBA00022989"/>
    </source>
</evidence>
<dbReference type="Proteomes" id="UP000282656">
    <property type="component" value="Unassembled WGS sequence"/>
</dbReference>
<keyword evidence="3 5" id="KW-1133">Transmembrane helix</keyword>
<accession>A0A3A8QLI8</accession>
<proteinExistence type="predicted"/>
<dbReference type="AlphaFoldDB" id="A0A3A8QLI8"/>
<organism evidence="7 8">
    <name type="scientific">Corallococcus interemptor</name>
    <dbReference type="NCBI Taxonomy" id="2316720"/>
    <lineage>
        <taxon>Bacteria</taxon>
        <taxon>Pseudomonadati</taxon>
        <taxon>Myxococcota</taxon>
        <taxon>Myxococcia</taxon>
        <taxon>Myxococcales</taxon>
        <taxon>Cystobacterineae</taxon>
        <taxon>Myxococcaceae</taxon>
        <taxon>Corallococcus</taxon>
    </lineage>
</organism>
<feature type="domain" description="DUF1232" evidence="6">
    <location>
        <begin position="34"/>
        <end position="70"/>
    </location>
</feature>
<dbReference type="EMBL" id="RAWM01000032">
    <property type="protein sequence ID" value="RKH69543.1"/>
    <property type="molecule type" value="Genomic_DNA"/>
</dbReference>
<feature type="transmembrane region" description="Helical" evidence="5">
    <location>
        <begin position="100"/>
        <end position="123"/>
    </location>
</feature>
<name>A0A3A8QLI8_9BACT</name>